<evidence type="ECO:0000256" key="2">
    <source>
        <dbReference type="ARBA" id="ARBA00010869"/>
    </source>
</evidence>
<dbReference type="PANTHER" id="PTHR48078:SF2">
    <property type="entry name" value="CATABOLIC L-SERINE_THREONINE DEHYDRATASE"/>
    <property type="match status" value="1"/>
</dbReference>
<keyword evidence="4" id="KW-0663">Pyridoxal phosphate</keyword>
<dbReference type="EMBL" id="SSOP01000015">
    <property type="protein sequence ID" value="KAB5594878.1"/>
    <property type="molecule type" value="Genomic_DNA"/>
</dbReference>
<feature type="region of interest" description="Disordered" evidence="7">
    <location>
        <begin position="142"/>
        <end position="194"/>
    </location>
</feature>
<evidence type="ECO:0000256" key="4">
    <source>
        <dbReference type="ARBA" id="ARBA00022898"/>
    </source>
</evidence>
<reference evidence="9 10" key="1">
    <citation type="journal article" date="2019" name="Fungal Biol. Biotechnol.">
        <title>Draft genome sequence of fastidious pathogen Ceratobasidium theobromae, which causes vascular-streak dieback in Theobroma cacao.</title>
        <authorList>
            <person name="Ali S.S."/>
            <person name="Asman A."/>
            <person name="Shao J."/>
            <person name="Firmansyah A.P."/>
            <person name="Susilo A.W."/>
            <person name="Rosmana A."/>
            <person name="McMahon P."/>
            <person name="Junaid M."/>
            <person name="Guest D."/>
            <person name="Kheng T.Y."/>
            <person name="Meinhardt L.W."/>
            <person name="Bailey B.A."/>
        </authorList>
    </citation>
    <scope>NUCLEOTIDE SEQUENCE [LARGE SCALE GENOMIC DNA]</scope>
    <source>
        <strain evidence="9 10">CT2</strain>
    </source>
</reference>
<evidence type="ECO:0000256" key="6">
    <source>
        <dbReference type="ARBA" id="ARBA00049406"/>
    </source>
</evidence>
<protein>
    <recommendedName>
        <fullName evidence="3">L-serine ammonia-lyase</fullName>
        <ecNumber evidence="3">4.3.1.17</ecNumber>
    </recommendedName>
</protein>
<evidence type="ECO:0000313" key="10">
    <source>
        <dbReference type="Proteomes" id="UP000383932"/>
    </source>
</evidence>
<proteinExistence type="inferred from homology"/>
<keyword evidence="5" id="KW-0456">Lyase</keyword>
<evidence type="ECO:0000256" key="7">
    <source>
        <dbReference type="SAM" id="MobiDB-lite"/>
    </source>
</evidence>
<dbReference type="InterPro" id="IPR050147">
    <property type="entry name" value="Ser/Thr_Dehydratase"/>
</dbReference>
<feature type="region of interest" description="Disordered" evidence="7">
    <location>
        <begin position="483"/>
        <end position="514"/>
    </location>
</feature>
<dbReference type="GO" id="GO:0006565">
    <property type="term" value="P:L-serine catabolic process"/>
    <property type="evidence" value="ECO:0007669"/>
    <property type="project" value="TreeGrafter"/>
</dbReference>
<comment type="similarity">
    <text evidence="2">Belongs to the serine/threonine dehydratase family.</text>
</comment>
<evidence type="ECO:0000313" key="9">
    <source>
        <dbReference type="EMBL" id="KAB5594878.1"/>
    </source>
</evidence>
<dbReference type="AlphaFoldDB" id="A0A5N5QT95"/>
<evidence type="ECO:0000256" key="5">
    <source>
        <dbReference type="ARBA" id="ARBA00023239"/>
    </source>
</evidence>
<dbReference type="GO" id="GO:0003941">
    <property type="term" value="F:L-serine ammonia-lyase activity"/>
    <property type="evidence" value="ECO:0007669"/>
    <property type="project" value="TreeGrafter"/>
</dbReference>
<evidence type="ECO:0000256" key="3">
    <source>
        <dbReference type="ARBA" id="ARBA00012093"/>
    </source>
</evidence>
<dbReference type="PANTHER" id="PTHR48078">
    <property type="entry name" value="THREONINE DEHYDRATASE, MITOCHONDRIAL-RELATED"/>
    <property type="match status" value="1"/>
</dbReference>
<name>A0A5N5QT95_9AGAM</name>
<dbReference type="GO" id="GO:0004794">
    <property type="term" value="F:threonine deaminase activity"/>
    <property type="evidence" value="ECO:0007669"/>
    <property type="project" value="TreeGrafter"/>
</dbReference>
<comment type="catalytic activity">
    <reaction evidence="6">
        <text>L-serine = pyruvate + NH4(+)</text>
        <dbReference type="Rhea" id="RHEA:19169"/>
        <dbReference type="ChEBI" id="CHEBI:15361"/>
        <dbReference type="ChEBI" id="CHEBI:28938"/>
        <dbReference type="ChEBI" id="CHEBI:33384"/>
        <dbReference type="EC" id="4.3.1.17"/>
    </reaction>
</comment>
<feature type="domain" description="Tryptophan synthase beta chain-like PALP" evidence="8">
    <location>
        <begin position="526"/>
        <end position="818"/>
    </location>
</feature>
<dbReference type="GO" id="GO:0009097">
    <property type="term" value="P:isoleucine biosynthetic process"/>
    <property type="evidence" value="ECO:0007669"/>
    <property type="project" value="TreeGrafter"/>
</dbReference>
<dbReference type="Proteomes" id="UP000383932">
    <property type="component" value="Unassembled WGS sequence"/>
</dbReference>
<comment type="caution">
    <text evidence="9">The sequence shown here is derived from an EMBL/GenBank/DDBJ whole genome shotgun (WGS) entry which is preliminary data.</text>
</comment>
<organism evidence="9 10">
    <name type="scientific">Ceratobasidium theobromae</name>
    <dbReference type="NCBI Taxonomy" id="1582974"/>
    <lineage>
        <taxon>Eukaryota</taxon>
        <taxon>Fungi</taxon>
        <taxon>Dikarya</taxon>
        <taxon>Basidiomycota</taxon>
        <taxon>Agaricomycotina</taxon>
        <taxon>Agaricomycetes</taxon>
        <taxon>Cantharellales</taxon>
        <taxon>Ceratobasidiaceae</taxon>
        <taxon>Ceratobasidium</taxon>
    </lineage>
</organism>
<evidence type="ECO:0000256" key="1">
    <source>
        <dbReference type="ARBA" id="ARBA00001933"/>
    </source>
</evidence>
<comment type="cofactor">
    <cofactor evidence="1">
        <name>pyridoxal 5'-phosphate</name>
        <dbReference type="ChEBI" id="CHEBI:597326"/>
    </cofactor>
</comment>
<feature type="domain" description="Tryptophan synthase beta chain-like PALP" evidence="8">
    <location>
        <begin position="404"/>
        <end position="484"/>
    </location>
</feature>
<dbReference type="InterPro" id="IPR001926">
    <property type="entry name" value="TrpB-like_PALP"/>
</dbReference>
<evidence type="ECO:0000259" key="8">
    <source>
        <dbReference type="Pfam" id="PF00291"/>
    </source>
</evidence>
<feature type="compositionally biased region" description="Acidic residues" evidence="7">
    <location>
        <begin position="151"/>
        <end position="163"/>
    </location>
</feature>
<dbReference type="Gene3D" id="3.40.50.1100">
    <property type="match status" value="3"/>
</dbReference>
<gene>
    <name evidence="9" type="ORF">CTheo_1693</name>
</gene>
<dbReference type="OrthoDB" id="7773036at2759"/>
<dbReference type="SUPFAM" id="SSF53686">
    <property type="entry name" value="Tryptophan synthase beta subunit-like PLP-dependent enzymes"/>
    <property type="match status" value="2"/>
</dbReference>
<sequence length="905" mass="97803">MHKFKSVGVVVCPANVAHPVSTPDPPERFKSEHKRIDEIQIAYSEARAKKTHTNRREQKLDVVNQFWKLSKAQKNQVVQRAAHLAESINPPESDPDQYDVPNLKDSRLIGTRGIVIRTHFDPNDEPAWVAFLAALEKLERESISESPDIQIEPDSDSDSEEEEAKGQGDEAAPLDGNDDTEMGDASPAPTSQPLTYESDSIFVVIDPTRQRPYHTLKERLSGASNITLLRLFNDACIAPSPELPANVFERIKPAHRLIDEHGYQEVYTGARLWVWDQQSTKDQALRLISQQAFVYGDATGDSFRVKTTHIWGLQLNLDDGMRISFSGGFGWDMNARERNLKESTTSCNLNTIVSTPSQIIPLTVKRWSNAPTTTAVEPVVLAPSDTSKPPYHSDIGEYLYLHPDVVTVATAGGNAGIALAWVGKALSIRTLIFIPTNLTTVQPELEMAGAQVIVGGTDSADALGTAQKFCETTPHAILMSSYNSASPKPPPRKNEAVRKQLVSGPSGLQQPNAHRNTPSFLTINILQPSQSFKYRGISLFASRAIAEHGSNVRLVMASGGNAGLALAWAGKALGVHTTIYIPAAAYEVQSSLVAAGADVIVGGKDYAEALSRAELFCSQHEHVVLVPSFGGGHHPTLWKGHSTIVHEVNHQLPNGIKPDAILCSVGGGGLLGGVLCGVNEVGWDQTRVIALETFGANCYHLSILANSKDQTSQRLIPNDVAVSTNPSILSDVQAPKVALARLPAITSKAASLGAPSPAQAVVEMGLARRDRAVQNPMKFGGVTPVSIPDEAAMRATLGFLDEQKMLLELACAATLAPAYIPGLLQKLVPKIGKKNLVNMSRTQADNVMFAENNRRPVVIFIVCGGSKILLNDAEKYQAIVQQSGIEGLRTISQRVIIDGELGLNL</sequence>
<dbReference type="EC" id="4.3.1.17" evidence="3"/>
<dbReference type="InterPro" id="IPR036052">
    <property type="entry name" value="TrpB-like_PALP_sf"/>
</dbReference>
<dbReference type="Pfam" id="PF00291">
    <property type="entry name" value="PALP"/>
    <property type="match status" value="2"/>
</dbReference>
<keyword evidence="10" id="KW-1185">Reference proteome</keyword>
<accession>A0A5N5QT95</accession>
<dbReference type="GO" id="GO:0006567">
    <property type="term" value="P:L-threonine catabolic process"/>
    <property type="evidence" value="ECO:0007669"/>
    <property type="project" value="TreeGrafter"/>
</dbReference>